<sequence length="293" mass="31462">MILITGATGHFGNAVIDFLLKKIPAAEIAALVRDEQKAAGLKEKGIAIRTGNYFDKTSLVKAFTGIDKLLLVSSNDFNDRFGQHRNVIDAAVEAGVKYVAYTGVSLKDVNTSVLKDAMQSHTDTDEYLRNSGLTYTLLNNSLYADIIPMFTGVNIAQTGIAVPAGNGKVPFATRSDMAEAAANVLTQPGHENKQYPIGNGIAYSFADIAATCATITGKPVNYTDLSHEAFLENLKNAGVPDGLAAFTAGFALAIKNDEFNLPDDTLEKLLGRKPQSLEAYLRSRLFNEHNTGV</sequence>
<dbReference type="PANTHER" id="PTHR47129">
    <property type="entry name" value="QUINONE OXIDOREDUCTASE 2"/>
    <property type="match status" value="1"/>
</dbReference>
<dbReference type="InterPro" id="IPR008030">
    <property type="entry name" value="NmrA-like"/>
</dbReference>
<dbReference type="AlphaFoldDB" id="A0A1T4P5S6"/>
<dbReference type="InterPro" id="IPR036291">
    <property type="entry name" value="NAD(P)-bd_dom_sf"/>
</dbReference>
<dbReference type="OrthoDB" id="9780595at2"/>
<dbReference type="Gene3D" id="3.90.25.10">
    <property type="entry name" value="UDP-galactose 4-epimerase, domain 1"/>
    <property type="match status" value="1"/>
</dbReference>
<evidence type="ECO:0000259" key="1">
    <source>
        <dbReference type="Pfam" id="PF05368"/>
    </source>
</evidence>
<evidence type="ECO:0000313" key="3">
    <source>
        <dbReference type="Proteomes" id="UP000190888"/>
    </source>
</evidence>
<name>A0A1T4P5S6_9BACT</name>
<dbReference type="Pfam" id="PF05368">
    <property type="entry name" value="NmrA"/>
    <property type="match status" value="1"/>
</dbReference>
<dbReference type="PANTHER" id="PTHR47129:SF1">
    <property type="entry name" value="NMRA-LIKE DOMAIN-CONTAINING PROTEIN"/>
    <property type="match status" value="1"/>
</dbReference>
<dbReference type="InterPro" id="IPR052718">
    <property type="entry name" value="NmrA-type_oxidoreductase"/>
</dbReference>
<protein>
    <submittedName>
        <fullName evidence="2">NAD(P)H dehydrogenase (Quinone)</fullName>
    </submittedName>
</protein>
<dbReference type="Proteomes" id="UP000190888">
    <property type="component" value="Unassembled WGS sequence"/>
</dbReference>
<proteinExistence type="predicted"/>
<dbReference type="RefSeq" id="WP_078831485.1">
    <property type="nucleotide sequence ID" value="NZ_FUWH01000005.1"/>
</dbReference>
<reference evidence="2 3" key="1">
    <citation type="submission" date="2017-02" db="EMBL/GenBank/DDBJ databases">
        <authorList>
            <person name="Peterson S.W."/>
        </authorList>
    </citation>
    <scope>NUCLEOTIDE SEQUENCE [LARGE SCALE GENOMIC DNA]</scope>
    <source>
        <strain evidence="2 3">DSM 22335</strain>
    </source>
</reference>
<organism evidence="2 3">
    <name type="scientific">Sediminibacterium ginsengisoli</name>
    <dbReference type="NCBI Taxonomy" id="413434"/>
    <lineage>
        <taxon>Bacteria</taxon>
        <taxon>Pseudomonadati</taxon>
        <taxon>Bacteroidota</taxon>
        <taxon>Chitinophagia</taxon>
        <taxon>Chitinophagales</taxon>
        <taxon>Chitinophagaceae</taxon>
        <taxon>Sediminibacterium</taxon>
    </lineage>
</organism>
<dbReference type="Gene3D" id="3.40.50.720">
    <property type="entry name" value="NAD(P)-binding Rossmann-like Domain"/>
    <property type="match status" value="1"/>
</dbReference>
<evidence type="ECO:0000313" key="2">
    <source>
        <dbReference type="EMBL" id="SJZ86761.1"/>
    </source>
</evidence>
<keyword evidence="3" id="KW-1185">Reference proteome</keyword>
<dbReference type="SUPFAM" id="SSF51735">
    <property type="entry name" value="NAD(P)-binding Rossmann-fold domains"/>
    <property type="match status" value="1"/>
</dbReference>
<feature type="domain" description="NmrA-like" evidence="1">
    <location>
        <begin position="2"/>
        <end position="245"/>
    </location>
</feature>
<dbReference type="EMBL" id="FUWH01000005">
    <property type="protein sequence ID" value="SJZ86761.1"/>
    <property type="molecule type" value="Genomic_DNA"/>
</dbReference>
<gene>
    <name evidence="2" type="ORF">SAMN04488132_105162</name>
</gene>
<dbReference type="STRING" id="413434.SAMN04488132_105162"/>
<accession>A0A1T4P5S6</accession>
<dbReference type="CDD" id="cd05269">
    <property type="entry name" value="TMR_SDR_a"/>
    <property type="match status" value="1"/>
</dbReference>